<reference evidence="5 6" key="1">
    <citation type="submission" date="2020-06" db="EMBL/GenBank/DDBJ databases">
        <title>Transcriptomic and genomic resources for Thalictrum thalictroides and T. hernandezii: Facilitating candidate gene discovery in an emerging model plant lineage.</title>
        <authorList>
            <person name="Arias T."/>
            <person name="Riano-Pachon D.M."/>
            <person name="Di Stilio V.S."/>
        </authorList>
    </citation>
    <scope>NUCLEOTIDE SEQUENCE [LARGE SCALE GENOMIC DNA]</scope>
    <source>
        <strain evidence="6">cv. WT478/WT964</strain>
        <tissue evidence="5">Leaves</tissue>
    </source>
</reference>
<dbReference type="InterPro" id="IPR051046">
    <property type="entry name" value="MurCDEF_CellWall_CoF430Synth"/>
</dbReference>
<keyword evidence="1" id="KW-0436">Ligase</keyword>
<dbReference type="PANTHER" id="PTHR43024:SF1">
    <property type="entry name" value="UDP-N-ACETYLMURAMOYL-TRIPEPTIDE--D-ALANYL-D-ALANINE LIGASE"/>
    <property type="match status" value="1"/>
</dbReference>
<evidence type="ECO:0000256" key="1">
    <source>
        <dbReference type="ARBA" id="ARBA00022598"/>
    </source>
</evidence>
<organism evidence="5 6">
    <name type="scientific">Thalictrum thalictroides</name>
    <name type="common">Rue-anemone</name>
    <name type="synonym">Anemone thalictroides</name>
    <dbReference type="NCBI Taxonomy" id="46969"/>
    <lineage>
        <taxon>Eukaryota</taxon>
        <taxon>Viridiplantae</taxon>
        <taxon>Streptophyta</taxon>
        <taxon>Embryophyta</taxon>
        <taxon>Tracheophyta</taxon>
        <taxon>Spermatophyta</taxon>
        <taxon>Magnoliopsida</taxon>
        <taxon>Ranunculales</taxon>
        <taxon>Ranunculaceae</taxon>
        <taxon>Thalictroideae</taxon>
        <taxon>Thalictrum</taxon>
    </lineage>
</organism>
<keyword evidence="3" id="KW-0067">ATP-binding</keyword>
<keyword evidence="2" id="KW-0547">Nucleotide-binding</keyword>
<dbReference type="InterPro" id="IPR035911">
    <property type="entry name" value="MurE/MurF_N"/>
</dbReference>
<sequence>MQTTNLTVGNRKDTTLNEDPPKKLDTRSLNPSTTTAASVTAGQWFFAITGQNFDGHHFITRDLYSKGCVGVIGNKVCEDWEWGFVKLEDEQDCKNTLLAFEKMGIYAGIGLRDM</sequence>
<proteinExistence type="predicted"/>
<dbReference type="Gene3D" id="3.40.1390.10">
    <property type="entry name" value="MurE/MurF, N-terminal domain"/>
    <property type="match status" value="1"/>
</dbReference>
<accession>A0A7J6V4F0</accession>
<dbReference type="PANTHER" id="PTHR43024">
    <property type="entry name" value="UDP-N-ACETYLMURAMOYL-TRIPEPTIDE--D-ALANYL-D-ALANINE LIGASE"/>
    <property type="match status" value="1"/>
</dbReference>
<evidence type="ECO:0000256" key="2">
    <source>
        <dbReference type="ARBA" id="ARBA00022741"/>
    </source>
</evidence>
<dbReference type="EMBL" id="JABWDY010038578">
    <property type="protein sequence ID" value="KAF5179601.1"/>
    <property type="molecule type" value="Genomic_DNA"/>
</dbReference>
<dbReference type="AlphaFoldDB" id="A0A7J6V4F0"/>
<evidence type="ECO:0000256" key="3">
    <source>
        <dbReference type="ARBA" id="ARBA00022840"/>
    </source>
</evidence>
<gene>
    <name evidence="5" type="ORF">FRX31_030813</name>
</gene>
<dbReference type="GO" id="GO:0005524">
    <property type="term" value="F:ATP binding"/>
    <property type="evidence" value="ECO:0007669"/>
    <property type="project" value="UniProtKB-KW"/>
</dbReference>
<comment type="caution">
    <text evidence="5">The sequence shown here is derived from an EMBL/GenBank/DDBJ whole genome shotgun (WGS) entry which is preliminary data.</text>
</comment>
<dbReference type="GO" id="GO:0016874">
    <property type="term" value="F:ligase activity"/>
    <property type="evidence" value="ECO:0007669"/>
    <property type="project" value="UniProtKB-KW"/>
</dbReference>
<feature type="compositionally biased region" description="Basic and acidic residues" evidence="4">
    <location>
        <begin position="10"/>
        <end position="26"/>
    </location>
</feature>
<protein>
    <submittedName>
        <fullName evidence="5">Uncharacterized protein</fullName>
    </submittedName>
</protein>
<name>A0A7J6V4F0_THATH</name>
<keyword evidence="6" id="KW-1185">Reference proteome</keyword>
<dbReference type="OrthoDB" id="2020781at2759"/>
<dbReference type="Proteomes" id="UP000554482">
    <property type="component" value="Unassembled WGS sequence"/>
</dbReference>
<evidence type="ECO:0000256" key="4">
    <source>
        <dbReference type="SAM" id="MobiDB-lite"/>
    </source>
</evidence>
<evidence type="ECO:0000313" key="6">
    <source>
        <dbReference type="Proteomes" id="UP000554482"/>
    </source>
</evidence>
<dbReference type="SUPFAM" id="SSF63418">
    <property type="entry name" value="MurE/MurF N-terminal domain"/>
    <property type="match status" value="1"/>
</dbReference>
<evidence type="ECO:0000313" key="5">
    <source>
        <dbReference type="EMBL" id="KAF5179601.1"/>
    </source>
</evidence>
<feature type="region of interest" description="Disordered" evidence="4">
    <location>
        <begin position="1"/>
        <end position="32"/>
    </location>
</feature>